<organism evidence="3 4">
    <name type="scientific">Ensete ventricosum</name>
    <name type="common">Abyssinian banana</name>
    <name type="synonym">Musa ensete</name>
    <dbReference type="NCBI Taxonomy" id="4639"/>
    <lineage>
        <taxon>Eukaryota</taxon>
        <taxon>Viridiplantae</taxon>
        <taxon>Streptophyta</taxon>
        <taxon>Embryophyta</taxon>
        <taxon>Tracheophyta</taxon>
        <taxon>Spermatophyta</taxon>
        <taxon>Magnoliopsida</taxon>
        <taxon>Liliopsida</taxon>
        <taxon>Zingiberales</taxon>
        <taxon>Musaceae</taxon>
        <taxon>Ensete</taxon>
    </lineage>
</organism>
<feature type="compositionally biased region" description="Acidic residues" evidence="1">
    <location>
        <begin position="392"/>
        <end position="404"/>
    </location>
</feature>
<gene>
    <name evidence="3" type="ORF">B296_00039245</name>
</gene>
<feature type="chain" id="PRO_5019206092" evidence="2">
    <location>
        <begin position="29"/>
        <end position="543"/>
    </location>
</feature>
<feature type="compositionally biased region" description="Basic and acidic residues" evidence="1">
    <location>
        <begin position="371"/>
        <end position="386"/>
    </location>
</feature>
<sequence>MGRSYLRPLSFLLLTVLSHLTTPSVVLAARRGPSSLQLGDVDLAHLTLVRGSGNGLAERANSGTNLGDLAERVNSGTNPGDLAKRMNSDTNPGDLAGRIDLSINHGDLAKRYPDRIRVACFVTRAASLQFGCARHVHLGGCFGGRLRFSMHPLIEECLGWWRISHSQVVSNSLRYLVVFLGECQGAEIIPTRDLFMACFRLCKSQGGYYLTAQVSFRVNRAPSNNKGWKSRYLFVSGPVWGFRLDWSAHPIGNVPPYLSEEEFILVDKLKGILFFSHTIKEMTKLWLVKAGLSLASRDRMDLGDLCGMPKVFGGKASLVRTVVPAREVGISLAREAPKASSMRLIDAPTEQVYDSDQRQKKVKVLMRRYKSRNDEGGSRSHSKGKEPIAPSEEPETPVESDEGDVSPVHHHLRSMKDIFKTKVHKDDAGYYALHMSDLGHQDLDKEMKARWGGGLKNSMKMTLFDRVHDAGQLITFKDYRISHFQQELDTLKSGGGPEAVAKAEERTSELEQELEKTKREQDEALQLLEASEKELNEVQSNLA</sequence>
<protein>
    <submittedName>
        <fullName evidence="3">Uncharacterized protein</fullName>
    </submittedName>
</protein>
<dbReference type="EMBL" id="AMZH03021468">
    <property type="protein sequence ID" value="RRT38182.1"/>
    <property type="molecule type" value="Genomic_DNA"/>
</dbReference>
<evidence type="ECO:0000256" key="1">
    <source>
        <dbReference type="SAM" id="MobiDB-lite"/>
    </source>
</evidence>
<accession>A0A426XFD3</accession>
<comment type="caution">
    <text evidence="3">The sequence shown here is derived from an EMBL/GenBank/DDBJ whole genome shotgun (WGS) entry which is preliminary data.</text>
</comment>
<dbReference type="Proteomes" id="UP000287651">
    <property type="component" value="Unassembled WGS sequence"/>
</dbReference>
<evidence type="ECO:0000313" key="4">
    <source>
        <dbReference type="Proteomes" id="UP000287651"/>
    </source>
</evidence>
<feature type="region of interest" description="Disordered" evidence="1">
    <location>
        <begin position="490"/>
        <end position="520"/>
    </location>
</feature>
<proteinExistence type="predicted"/>
<feature type="signal peptide" evidence="2">
    <location>
        <begin position="1"/>
        <end position="28"/>
    </location>
</feature>
<name>A0A426XFD3_ENSVE</name>
<reference evidence="3 4" key="1">
    <citation type="journal article" date="2014" name="Agronomy (Basel)">
        <title>A Draft Genome Sequence for Ensete ventricosum, the Drought-Tolerant Tree Against Hunger.</title>
        <authorList>
            <person name="Harrison J."/>
            <person name="Moore K.A."/>
            <person name="Paszkiewicz K."/>
            <person name="Jones T."/>
            <person name="Grant M."/>
            <person name="Ambacheew D."/>
            <person name="Muzemil S."/>
            <person name="Studholme D.J."/>
        </authorList>
    </citation>
    <scope>NUCLEOTIDE SEQUENCE [LARGE SCALE GENOMIC DNA]</scope>
</reference>
<evidence type="ECO:0000313" key="3">
    <source>
        <dbReference type="EMBL" id="RRT38182.1"/>
    </source>
</evidence>
<feature type="region of interest" description="Disordered" evidence="1">
    <location>
        <begin position="369"/>
        <end position="407"/>
    </location>
</feature>
<evidence type="ECO:0000256" key="2">
    <source>
        <dbReference type="SAM" id="SignalP"/>
    </source>
</evidence>
<dbReference type="AlphaFoldDB" id="A0A426XFD3"/>
<keyword evidence="2" id="KW-0732">Signal</keyword>
<feature type="compositionally biased region" description="Basic and acidic residues" evidence="1">
    <location>
        <begin position="501"/>
        <end position="520"/>
    </location>
</feature>